<reference evidence="3 4" key="1">
    <citation type="journal article" date="2013" name="Int. J. Syst. Evol. Microbiol.">
        <title>Kordia antarctica sp. nov., isolated from Antarctic seawater.</title>
        <authorList>
            <person name="Baek K."/>
            <person name="Choi A."/>
            <person name="Kang I."/>
            <person name="Lee K."/>
            <person name="Cho J.C."/>
        </authorList>
    </citation>
    <scope>NUCLEOTIDE SEQUENCE [LARGE SCALE GENOMIC DNA]</scope>
    <source>
        <strain evidence="3 4">IMCC3317</strain>
    </source>
</reference>
<dbReference type="Pfam" id="PF14317">
    <property type="entry name" value="YcxB"/>
    <property type="match status" value="1"/>
</dbReference>
<feature type="transmembrane region" description="Helical" evidence="1">
    <location>
        <begin position="27"/>
        <end position="43"/>
    </location>
</feature>
<keyword evidence="1" id="KW-0472">Membrane</keyword>
<keyword evidence="1" id="KW-0812">Transmembrane</keyword>
<evidence type="ECO:0000313" key="4">
    <source>
        <dbReference type="Proteomes" id="UP000464657"/>
    </source>
</evidence>
<name>A0A7L4ZD80_9FLAO</name>
<dbReference type="RefSeq" id="WP_160127596.1">
    <property type="nucleotide sequence ID" value="NZ_CP019288.1"/>
</dbReference>
<dbReference type="OrthoDB" id="1352552at2"/>
<feature type="domain" description="YcxB-like C-terminal" evidence="2">
    <location>
        <begin position="88"/>
        <end position="142"/>
    </location>
</feature>
<proteinExistence type="predicted"/>
<keyword evidence="4" id="KW-1185">Reference proteome</keyword>
<feature type="transmembrane region" description="Helical" evidence="1">
    <location>
        <begin position="49"/>
        <end position="70"/>
    </location>
</feature>
<accession>A0A7L4ZD80</accession>
<dbReference type="AlphaFoldDB" id="A0A7L4ZD80"/>
<sequence>MIETKAYQLTQDTFTKIVMQRLFIKKWWIFALFLLAICYYLFADNQSVADSFLTFLIFGYPLFYIGYTFYWSRSKNHKGLLAETNLEFDDATMLFKKNDNEIKIPYKNIIRLEDYEKYWLLYISKTNFIYVPKNIFHTEDDFIMFLTYIND</sequence>
<protein>
    <recommendedName>
        <fullName evidence="2">YcxB-like C-terminal domain-containing protein</fullName>
    </recommendedName>
</protein>
<organism evidence="3 4">
    <name type="scientific">Kordia antarctica</name>
    <dbReference type="NCBI Taxonomy" id="1218801"/>
    <lineage>
        <taxon>Bacteria</taxon>
        <taxon>Pseudomonadati</taxon>
        <taxon>Bacteroidota</taxon>
        <taxon>Flavobacteriia</taxon>
        <taxon>Flavobacteriales</taxon>
        <taxon>Flavobacteriaceae</taxon>
        <taxon>Kordia</taxon>
    </lineage>
</organism>
<dbReference type="KEGG" id="kan:IMCC3317_01520"/>
<evidence type="ECO:0000259" key="2">
    <source>
        <dbReference type="Pfam" id="PF14317"/>
    </source>
</evidence>
<gene>
    <name evidence="3" type="ORF">IMCC3317_01520</name>
</gene>
<dbReference type="Proteomes" id="UP000464657">
    <property type="component" value="Chromosome"/>
</dbReference>
<keyword evidence="1" id="KW-1133">Transmembrane helix</keyword>
<dbReference type="EMBL" id="CP019288">
    <property type="protein sequence ID" value="QHI34808.1"/>
    <property type="molecule type" value="Genomic_DNA"/>
</dbReference>
<evidence type="ECO:0000313" key="3">
    <source>
        <dbReference type="EMBL" id="QHI34808.1"/>
    </source>
</evidence>
<evidence type="ECO:0000256" key="1">
    <source>
        <dbReference type="SAM" id="Phobius"/>
    </source>
</evidence>
<dbReference type="InterPro" id="IPR025588">
    <property type="entry name" value="YcxB-like_C"/>
</dbReference>